<dbReference type="InterPro" id="IPR014017">
    <property type="entry name" value="DNA_helicase_UvrD-like_C"/>
</dbReference>
<evidence type="ECO:0000256" key="4">
    <source>
        <dbReference type="ARBA" id="ARBA00022840"/>
    </source>
</evidence>
<dbReference type="GO" id="GO:0004386">
    <property type="term" value="F:helicase activity"/>
    <property type="evidence" value="ECO:0007669"/>
    <property type="project" value="UniProtKB-KW"/>
</dbReference>
<dbReference type="EMBL" id="MCGO01000040">
    <property type="protein sequence ID" value="ORY39423.1"/>
    <property type="molecule type" value="Genomic_DNA"/>
</dbReference>
<feature type="domain" description="UvrD-like helicase C-terminal" evidence="6">
    <location>
        <begin position="1026"/>
        <end position="1105"/>
    </location>
</feature>
<keyword evidence="2 7" id="KW-0378">Hydrolase</keyword>
<keyword evidence="3" id="KW-0347">Helicase</keyword>
<evidence type="ECO:0000256" key="1">
    <source>
        <dbReference type="ARBA" id="ARBA00022741"/>
    </source>
</evidence>
<feature type="repeat" description="TPR" evidence="5">
    <location>
        <begin position="1145"/>
        <end position="1178"/>
    </location>
</feature>
<dbReference type="GO" id="GO:0016787">
    <property type="term" value="F:hydrolase activity"/>
    <property type="evidence" value="ECO:0007669"/>
    <property type="project" value="UniProtKB-KW"/>
</dbReference>
<protein>
    <submittedName>
        <fullName evidence="7">p-loop containing nucleoside triphosphate hydrolase protein</fullName>
    </submittedName>
</protein>
<evidence type="ECO:0000256" key="2">
    <source>
        <dbReference type="ARBA" id="ARBA00022801"/>
    </source>
</evidence>
<keyword evidence="1" id="KW-0547">Nucleotide-binding</keyword>
<dbReference type="Gene3D" id="3.40.50.300">
    <property type="entry name" value="P-loop containing nucleotide triphosphate hydrolases"/>
    <property type="match status" value="1"/>
</dbReference>
<dbReference type="PANTHER" id="PTHR21529">
    <property type="entry name" value="MAMMARY TURMOR VIRUS RECEPTOR HOMOLOG 1, 2 MTVR1, 2"/>
    <property type="match status" value="1"/>
</dbReference>
<organism evidence="7 8">
    <name type="scientific">Rhizoclosmatium globosum</name>
    <dbReference type="NCBI Taxonomy" id="329046"/>
    <lineage>
        <taxon>Eukaryota</taxon>
        <taxon>Fungi</taxon>
        <taxon>Fungi incertae sedis</taxon>
        <taxon>Chytridiomycota</taxon>
        <taxon>Chytridiomycota incertae sedis</taxon>
        <taxon>Chytridiomycetes</taxon>
        <taxon>Chytridiales</taxon>
        <taxon>Chytriomycetaceae</taxon>
        <taxon>Rhizoclosmatium</taxon>
    </lineage>
</organism>
<evidence type="ECO:0000259" key="6">
    <source>
        <dbReference type="Pfam" id="PF13361"/>
    </source>
</evidence>
<dbReference type="PANTHER" id="PTHR21529:SF4">
    <property type="entry name" value="TPR AND ANKYRIN REPEAT-CONTAINING PROTEIN 1"/>
    <property type="match status" value="1"/>
</dbReference>
<proteinExistence type="predicted"/>
<evidence type="ECO:0000313" key="7">
    <source>
        <dbReference type="EMBL" id="ORY39423.1"/>
    </source>
</evidence>
<evidence type="ECO:0000256" key="5">
    <source>
        <dbReference type="PROSITE-ProRule" id="PRU00339"/>
    </source>
</evidence>
<keyword evidence="4" id="KW-0067">ATP-binding</keyword>
<dbReference type="PROSITE" id="PS50005">
    <property type="entry name" value="TPR"/>
    <property type="match status" value="1"/>
</dbReference>
<dbReference type="Proteomes" id="UP000193642">
    <property type="component" value="Unassembled WGS sequence"/>
</dbReference>
<dbReference type="GO" id="GO:0005524">
    <property type="term" value="F:ATP binding"/>
    <property type="evidence" value="ECO:0007669"/>
    <property type="project" value="UniProtKB-KW"/>
</dbReference>
<evidence type="ECO:0000256" key="3">
    <source>
        <dbReference type="ARBA" id="ARBA00022806"/>
    </source>
</evidence>
<dbReference type="InterPro" id="IPR027417">
    <property type="entry name" value="P-loop_NTPase"/>
</dbReference>
<evidence type="ECO:0000313" key="8">
    <source>
        <dbReference type="Proteomes" id="UP000193642"/>
    </source>
</evidence>
<dbReference type="InterPro" id="IPR019734">
    <property type="entry name" value="TPR_rpt"/>
</dbReference>
<dbReference type="InterPro" id="IPR039904">
    <property type="entry name" value="TRANK1"/>
</dbReference>
<reference evidence="7 8" key="1">
    <citation type="submission" date="2016-07" db="EMBL/GenBank/DDBJ databases">
        <title>Pervasive Adenine N6-methylation of Active Genes in Fungi.</title>
        <authorList>
            <consortium name="DOE Joint Genome Institute"/>
            <person name="Mondo S.J."/>
            <person name="Dannebaum R.O."/>
            <person name="Kuo R.C."/>
            <person name="Labutti K."/>
            <person name="Haridas S."/>
            <person name="Kuo A."/>
            <person name="Salamov A."/>
            <person name="Ahrendt S.R."/>
            <person name="Lipzen A."/>
            <person name="Sullivan W."/>
            <person name="Andreopoulos W.B."/>
            <person name="Clum A."/>
            <person name="Lindquist E."/>
            <person name="Daum C."/>
            <person name="Ramamoorthy G.K."/>
            <person name="Gryganskyi A."/>
            <person name="Culley D."/>
            <person name="Magnuson J.K."/>
            <person name="James T.Y."/>
            <person name="O'Malley M.A."/>
            <person name="Stajich J.E."/>
            <person name="Spatafora J.W."/>
            <person name="Visel A."/>
            <person name="Grigoriev I.V."/>
        </authorList>
    </citation>
    <scope>NUCLEOTIDE SEQUENCE [LARGE SCALE GENOMIC DNA]</scope>
    <source>
        <strain evidence="7 8">JEL800</strain>
    </source>
</reference>
<dbReference type="OrthoDB" id="3156807at2759"/>
<gene>
    <name evidence="7" type="ORF">BCR33DRAFT_414011</name>
</gene>
<keyword evidence="5" id="KW-0802">TPR repeat</keyword>
<sequence>MPLLELNGFWRRISQISQLSQSPGSEYIVPKAITWLLSYPTIIWPAFARVTESPDSLDHLITLCQSLALEVWVFPLAHVMMELGKVLRESGNKEEHDPRMDLFFTSVEQLDCSLFLFEEFSAVLAKAIKNKSKRTKKVVLSNDEYDSLKVLDIPNPGTIAAVESILPDLERKLRVLIVESAKICSIFGVRQTIDMAVAKLNAIKKEVPLKLESGIPTVEDHDPPVAPASEALHEFINPLSTPSSLTEFKTPECDEQTPSPEETKIVEIPISDDLQERKSIDEFEGALEEFETQAIPMNTHSLHSTVLGGVWEICLSDKAQAALKLLSKNEALLGTVFVKLKALAEGFWTKSICKSVPGRQGIKLSVPLFEAICFNNLVILWQVDVAYLEANQSHSQVIKIWALGTRKDVDGMLSNVEAAQKTYSIEHSRRCNLKADEIGGLVYPVVFDDDGGDSKHVTTSLLGEDGEKLDEVDSLLMHDMAVTVKFVALSKNFLHWLISKQDDAGEFPFMLSVAEDAIVRHTGSVLLCGRSGTGKTSCSVFRLLSMFYTYHSHAETPLYSQPSFKVAEHQPNTSHFHQVFLTASPDFCVRVRNYFARLLVGLTRNQTEFDANATLSSRAEAFLKTVDAHHLAGTSFLDVSTSTGSLKTALTPEAAPTDTEDLFEEGMETAGGMDKVPASLLDLKDHHFPLFVTYRKFASMFRRAFNLEPAFAQQSDSLMSVDDLEPIEIEYPVFMLKFWKHLDVKLTHKMDPALAFNEIMGIIKGSYGAAKSEKGVLSRNEYMNLSERSFGTFKGVTARSKMYDLFLEYERVKGKELDAMDRVNQVNRAMASVLYTGPPIHEVFVDEVQDMTMAQLLPLVTICQSPGTGLMFAGDTAQTISRGSSFRFQDLSSMIYGVLEKKGGKEFASKHRPTQFQLTRNYRSHDGILRLAASVLDLITAYFPNSIDVMARDLGAVDGPLPVCFLGTDRDLFGMFGQDSDGREKAGESTGSTVLKSAVQIEFGAEQVILVRNDEDYIKLHSVLGDSALILTVQQAKGMEFEDVLIYSPFGSSPAGQGWRIFMSQIANNTEAFPEFNPEKHNLLAVELKILYTAITRARKRLWIFDSNEEARGPIFSLWKSLDLVTTITSTGDFNFTSIAQKSTPEAWRKNGKLFFERRQYEPALLCFRQEHRSKPSAQSLELCFLAEANMLRVRALRAALEGKESKSEFKQAAEVYIRCGGRERLIVAARCYERGEFYQEGGDLMVQLDLLHDAAKCFANAKKYLLAGQTLLKLCQPPNTIVSQIIQDILDLYKLGSHHKESIDVLHQFKSYVPMNIVRRVVARASKFFDSVREKEKKLDALACLDLDESAVILTMERNFVALAELYSRHDEHLSAGEVWEYELKDLAKAELCYLDQKEEDSDVRALNCFINRLWGLLFNTKSDWFLASTVTHEEKEDILSQITKWRLKIEQFSFLSNDYSKFFSLNLIILDTAYSDEFDAAKLILILASLLSLGEGYQDEGSVFRLHLVCVMQTQKVLENNVKDSLLRLRLRVIQMNAASKVRLFVEQFEKGCGAYNSTIMKQLEQVMLVEEAKNVPSRRTIPEYMNPIDGEDELSIYDAHVAILTFLTQMIQHWVPSLGESVFGDFMYRVECIDEIVNGDICKRGNCRELNHHFAQPSGFSFDQARITAVLQMAELAVFSRDVEKLVSTGPVSSGTESNTMTRRWMEASVVVLGSWNKSDPVDVNIRERALQHLSELIKRSLKDLVYVRWRKESSQLGSQVNIILVLRAIEVYQYLFKDPKSFFAVLSHLFSFWEVPVLLKRN</sequence>
<dbReference type="Pfam" id="PF13361">
    <property type="entry name" value="UvrD_C"/>
    <property type="match status" value="1"/>
</dbReference>
<dbReference type="STRING" id="329046.A0A1Y2BXD8"/>
<keyword evidence="8" id="KW-1185">Reference proteome</keyword>
<dbReference type="SUPFAM" id="SSF52540">
    <property type="entry name" value="P-loop containing nucleoside triphosphate hydrolases"/>
    <property type="match status" value="1"/>
</dbReference>
<name>A0A1Y2BXD8_9FUNG</name>
<accession>A0A1Y2BXD8</accession>
<comment type="caution">
    <text evidence="7">The sequence shown here is derived from an EMBL/GenBank/DDBJ whole genome shotgun (WGS) entry which is preliminary data.</text>
</comment>